<dbReference type="AlphaFoldDB" id="A0A2N5SB73"/>
<protein>
    <recommendedName>
        <fullName evidence="5">DNA 3'-5' helicase</fullName>
        <ecNumber evidence="5">5.6.2.4</ecNumber>
    </recommendedName>
</protein>
<comment type="similarity">
    <text evidence="1">Belongs to the helicase family. RecQ subfamily.</text>
</comment>
<dbReference type="GO" id="GO:0000724">
    <property type="term" value="P:double-strand break repair via homologous recombination"/>
    <property type="evidence" value="ECO:0007669"/>
    <property type="project" value="TreeGrafter"/>
</dbReference>
<dbReference type="GO" id="GO:0043138">
    <property type="term" value="F:3'-5' DNA helicase activity"/>
    <property type="evidence" value="ECO:0007669"/>
    <property type="project" value="UniProtKB-EC"/>
</dbReference>
<keyword evidence="9" id="KW-1185">Reference proteome</keyword>
<feature type="region of interest" description="Disordered" evidence="6">
    <location>
        <begin position="1"/>
        <end position="32"/>
    </location>
</feature>
<organism evidence="8 9">
    <name type="scientific">Puccinia coronata f. sp. avenae</name>
    <dbReference type="NCBI Taxonomy" id="200324"/>
    <lineage>
        <taxon>Eukaryota</taxon>
        <taxon>Fungi</taxon>
        <taxon>Dikarya</taxon>
        <taxon>Basidiomycota</taxon>
        <taxon>Pucciniomycotina</taxon>
        <taxon>Pucciniomycetes</taxon>
        <taxon>Pucciniales</taxon>
        <taxon>Pucciniaceae</taxon>
        <taxon>Puccinia</taxon>
    </lineage>
</organism>
<dbReference type="GO" id="GO:0009378">
    <property type="term" value="F:four-way junction helicase activity"/>
    <property type="evidence" value="ECO:0007669"/>
    <property type="project" value="TreeGrafter"/>
</dbReference>
<keyword evidence="3" id="KW-0413">Isomerase</keyword>
<dbReference type="InterPro" id="IPR011545">
    <property type="entry name" value="DEAD/DEAH_box_helicase_dom"/>
</dbReference>
<evidence type="ECO:0000313" key="8">
    <source>
        <dbReference type="EMBL" id="PLW10497.1"/>
    </source>
</evidence>
<proteinExistence type="inferred from homology"/>
<dbReference type="GO" id="GO:0003677">
    <property type="term" value="F:DNA binding"/>
    <property type="evidence" value="ECO:0007669"/>
    <property type="project" value="UniProtKB-KW"/>
</dbReference>
<dbReference type="Proteomes" id="UP000235388">
    <property type="component" value="Unassembled WGS sequence"/>
</dbReference>
<evidence type="ECO:0000256" key="4">
    <source>
        <dbReference type="ARBA" id="ARBA00034617"/>
    </source>
</evidence>
<accession>A0A2N5SB73</accession>
<name>A0A2N5SB73_9BASI</name>
<reference evidence="8 9" key="1">
    <citation type="submission" date="2017-11" db="EMBL/GenBank/DDBJ databases">
        <title>De novo assembly and phasing of dikaryotic genomes from two isolates of Puccinia coronata f. sp. avenae, the causal agent of oat crown rust.</title>
        <authorList>
            <person name="Miller M.E."/>
            <person name="Zhang Y."/>
            <person name="Omidvar V."/>
            <person name="Sperschneider J."/>
            <person name="Schwessinger B."/>
            <person name="Raley C."/>
            <person name="Palmer J.M."/>
            <person name="Garnica D."/>
            <person name="Upadhyaya N."/>
            <person name="Rathjen J."/>
            <person name="Taylor J.M."/>
            <person name="Park R.F."/>
            <person name="Dodds P.N."/>
            <person name="Hirsch C.D."/>
            <person name="Kianian S.F."/>
            <person name="Figueroa M."/>
        </authorList>
    </citation>
    <scope>NUCLEOTIDE SEQUENCE [LARGE SCALE GENOMIC DNA]</scope>
    <source>
        <strain evidence="8">12NC29</strain>
    </source>
</reference>
<evidence type="ECO:0000256" key="6">
    <source>
        <dbReference type="SAM" id="MobiDB-lite"/>
    </source>
</evidence>
<dbReference type="InterPro" id="IPR014001">
    <property type="entry name" value="Helicase_ATP-bd"/>
</dbReference>
<comment type="catalytic activity">
    <reaction evidence="4">
        <text>Couples ATP hydrolysis with the unwinding of duplex DNA by translocating in the 3'-5' direction.</text>
        <dbReference type="EC" id="5.6.2.4"/>
    </reaction>
</comment>
<dbReference type="PANTHER" id="PTHR13710:SF105">
    <property type="entry name" value="ATP-DEPENDENT DNA HELICASE Q1"/>
    <property type="match status" value="1"/>
</dbReference>
<dbReference type="STRING" id="200324.A0A2N5SB73"/>
<dbReference type="PANTHER" id="PTHR13710">
    <property type="entry name" value="DNA HELICASE RECQ FAMILY MEMBER"/>
    <property type="match status" value="1"/>
</dbReference>
<evidence type="ECO:0000256" key="2">
    <source>
        <dbReference type="ARBA" id="ARBA00023125"/>
    </source>
</evidence>
<gene>
    <name evidence="8" type="ORF">PCANC_23818</name>
</gene>
<evidence type="ECO:0000256" key="5">
    <source>
        <dbReference type="ARBA" id="ARBA00034808"/>
    </source>
</evidence>
<dbReference type="EMBL" id="PGCJ01001057">
    <property type="protein sequence ID" value="PLW10497.1"/>
    <property type="molecule type" value="Genomic_DNA"/>
</dbReference>
<feature type="domain" description="Helicase ATP-binding" evidence="7">
    <location>
        <begin position="73"/>
        <end position="209"/>
    </location>
</feature>
<dbReference type="Pfam" id="PF00270">
    <property type="entry name" value="DEAD"/>
    <property type="match status" value="1"/>
</dbReference>
<dbReference type="SUPFAM" id="SSF52540">
    <property type="entry name" value="P-loop containing nucleoside triphosphate hydrolases"/>
    <property type="match status" value="1"/>
</dbReference>
<evidence type="ECO:0000313" key="9">
    <source>
        <dbReference type="Proteomes" id="UP000235388"/>
    </source>
</evidence>
<dbReference type="InterPro" id="IPR027417">
    <property type="entry name" value="P-loop_NTPase"/>
</dbReference>
<dbReference type="EC" id="5.6.2.4" evidence="5"/>
<dbReference type="OrthoDB" id="2501422at2759"/>
<comment type="caution">
    <text evidence="8">The sequence shown here is derived from an EMBL/GenBank/DDBJ whole genome shotgun (WGS) entry which is preliminary data.</text>
</comment>
<keyword evidence="2" id="KW-0238">DNA-binding</keyword>
<dbReference type="Gene3D" id="3.40.50.300">
    <property type="entry name" value="P-loop containing nucleotide triphosphate hydrolases"/>
    <property type="match status" value="1"/>
</dbReference>
<evidence type="ECO:0000256" key="3">
    <source>
        <dbReference type="ARBA" id="ARBA00023235"/>
    </source>
</evidence>
<dbReference type="PROSITE" id="PS51192">
    <property type="entry name" value="HELICASE_ATP_BIND_1"/>
    <property type="match status" value="1"/>
</dbReference>
<evidence type="ECO:0000259" key="7">
    <source>
        <dbReference type="PROSITE" id="PS51192"/>
    </source>
</evidence>
<evidence type="ECO:0000256" key="1">
    <source>
        <dbReference type="ARBA" id="ARBA00005446"/>
    </source>
</evidence>
<dbReference type="GO" id="GO:0005737">
    <property type="term" value="C:cytoplasm"/>
    <property type="evidence" value="ECO:0007669"/>
    <property type="project" value="TreeGrafter"/>
</dbReference>
<dbReference type="GO" id="GO:0005524">
    <property type="term" value="F:ATP binding"/>
    <property type="evidence" value="ECO:0007669"/>
    <property type="project" value="InterPro"/>
</dbReference>
<sequence>MEGSSLAGSLEDQTNEQVETAILRPTQATEGKKPLQLNHKTLTLDNNKLIKYVEDKSKKKYKESPKKLQVSTFGNLAHGYHSFVLAGTGYGKSRIAELYFHLYVPRKKLVVLVLNPLDSLGEDQVRKKTKANISAVSLGKMNMTKELVEEMKRGDFSFIYLSPEVFLNNEFTEMFFSSEFQSRLVLIVLDEAHMVYVWGLVELGKAKFLSVRDRLQDYGIFQPFYGKLASLMIKEIDIGFFCGELVQPKIQILRFYMEYPLKSCEDLLRMFSKQSEIRDEDLLPMLIYLGTRKATLSVINVVNIA</sequence>
<dbReference type="GO" id="GO:0005694">
    <property type="term" value="C:chromosome"/>
    <property type="evidence" value="ECO:0007669"/>
    <property type="project" value="TreeGrafter"/>
</dbReference>